<comment type="similarity">
    <text evidence="2">Belongs to the EamA transporter family.</text>
</comment>
<dbReference type="HOGENOM" id="CLU_054508_1_0_11"/>
<reference evidence="11 12" key="2">
    <citation type="journal article" date="2010" name="Stand. Genomic Sci.">
        <title>Complete genome sequence of Nakamurella multipartita type strain (Y-104).</title>
        <authorList>
            <person name="Tice H."/>
            <person name="Mayilraj S."/>
            <person name="Sims D."/>
            <person name="Lapidus A."/>
            <person name="Nolan M."/>
            <person name="Lucas S."/>
            <person name="Glavina Del Rio T."/>
            <person name="Copeland A."/>
            <person name="Cheng J.F."/>
            <person name="Meincke L."/>
            <person name="Bruce D."/>
            <person name="Goodwin L."/>
            <person name="Pitluck S."/>
            <person name="Ivanova N."/>
            <person name="Mavromatis K."/>
            <person name="Ovchinnikova G."/>
            <person name="Pati A."/>
            <person name="Chen A."/>
            <person name="Palaniappan K."/>
            <person name="Land M."/>
            <person name="Hauser L."/>
            <person name="Chang Y.J."/>
            <person name="Jeffries C.D."/>
            <person name="Detter J.C."/>
            <person name="Brettin T."/>
            <person name="Rohde M."/>
            <person name="Goker M."/>
            <person name="Bristow J."/>
            <person name="Eisen J.A."/>
            <person name="Markowitz V."/>
            <person name="Hugenholtz P."/>
            <person name="Kyrpides N.C."/>
            <person name="Klenk H.P."/>
            <person name="Chen F."/>
        </authorList>
    </citation>
    <scope>NUCLEOTIDE SEQUENCE [LARGE SCALE GENOMIC DNA]</scope>
    <source>
        <strain evidence="12">ATCC 700099 / DSM 44233 / CIP 104796 / JCM 9543 / NBRC 105858 / Y-104</strain>
    </source>
</reference>
<keyword evidence="7 9" id="KW-0472">Membrane</keyword>
<evidence type="ECO:0000256" key="9">
    <source>
        <dbReference type="SAM" id="Phobius"/>
    </source>
</evidence>
<feature type="transmembrane region" description="Helical" evidence="9">
    <location>
        <begin position="117"/>
        <end position="138"/>
    </location>
</feature>
<keyword evidence="12" id="KW-1185">Reference proteome</keyword>
<keyword evidence="3" id="KW-0813">Transport</keyword>
<dbReference type="EMBL" id="CP001737">
    <property type="protein sequence ID" value="ACV77412.1"/>
    <property type="molecule type" value="Genomic_DNA"/>
</dbReference>
<evidence type="ECO:0000256" key="5">
    <source>
        <dbReference type="ARBA" id="ARBA00022692"/>
    </source>
</evidence>
<feature type="domain" description="EamA" evidence="10">
    <location>
        <begin position="28"/>
        <end position="161"/>
    </location>
</feature>
<comment type="subcellular location">
    <subcellularLocation>
        <location evidence="1">Cell membrane</location>
        <topology evidence="1">Multi-pass membrane protein</topology>
    </subcellularLocation>
</comment>
<evidence type="ECO:0000256" key="6">
    <source>
        <dbReference type="ARBA" id="ARBA00022989"/>
    </source>
</evidence>
<evidence type="ECO:0000259" key="10">
    <source>
        <dbReference type="Pfam" id="PF00892"/>
    </source>
</evidence>
<dbReference type="RefSeq" id="WP_015746326.1">
    <property type="nucleotide sequence ID" value="NC_013235.1"/>
</dbReference>
<dbReference type="KEGG" id="nml:Namu_1003"/>
<feature type="transmembrane region" description="Helical" evidence="9">
    <location>
        <begin position="201"/>
        <end position="224"/>
    </location>
</feature>
<feature type="transmembrane region" description="Helical" evidence="9">
    <location>
        <begin position="90"/>
        <end position="111"/>
    </location>
</feature>
<dbReference type="InterPro" id="IPR037185">
    <property type="entry name" value="EmrE-like"/>
</dbReference>
<dbReference type="Proteomes" id="UP000002218">
    <property type="component" value="Chromosome"/>
</dbReference>
<evidence type="ECO:0000256" key="3">
    <source>
        <dbReference type="ARBA" id="ARBA00022448"/>
    </source>
</evidence>
<evidence type="ECO:0000256" key="8">
    <source>
        <dbReference type="SAM" id="MobiDB-lite"/>
    </source>
</evidence>
<organism evidence="11 12">
    <name type="scientific">Nakamurella multipartita (strain ATCC 700099 / DSM 44233 / CIP 104796 / JCM 9543 / NBRC 105858 / Y-104)</name>
    <name type="common">Microsphaera multipartita</name>
    <dbReference type="NCBI Taxonomy" id="479431"/>
    <lineage>
        <taxon>Bacteria</taxon>
        <taxon>Bacillati</taxon>
        <taxon>Actinomycetota</taxon>
        <taxon>Actinomycetes</taxon>
        <taxon>Nakamurellales</taxon>
        <taxon>Nakamurellaceae</taxon>
        <taxon>Nakamurella</taxon>
    </lineage>
</organism>
<evidence type="ECO:0000313" key="11">
    <source>
        <dbReference type="EMBL" id="ACV77412.1"/>
    </source>
</evidence>
<gene>
    <name evidence="11" type="ordered locus">Namu_1003</name>
</gene>
<keyword evidence="5 9" id="KW-0812">Transmembrane</keyword>
<dbReference type="InterPro" id="IPR000620">
    <property type="entry name" value="EamA_dom"/>
</dbReference>
<feature type="region of interest" description="Disordered" evidence="8">
    <location>
        <begin position="1"/>
        <end position="21"/>
    </location>
</feature>
<accession>C8XBF0</accession>
<evidence type="ECO:0000256" key="4">
    <source>
        <dbReference type="ARBA" id="ARBA00022475"/>
    </source>
</evidence>
<evidence type="ECO:0000256" key="2">
    <source>
        <dbReference type="ARBA" id="ARBA00007362"/>
    </source>
</evidence>
<keyword evidence="4" id="KW-1003">Cell membrane</keyword>
<dbReference type="eggNOG" id="COG2962">
    <property type="taxonomic scope" value="Bacteria"/>
</dbReference>
<evidence type="ECO:0000256" key="1">
    <source>
        <dbReference type="ARBA" id="ARBA00004651"/>
    </source>
</evidence>
<dbReference type="NCBIfam" id="TIGR00688">
    <property type="entry name" value="rarD"/>
    <property type="match status" value="1"/>
</dbReference>
<evidence type="ECO:0000313" key="12">
    <source>
        <dbReference type="Proteomes" id="UP000002218"/>
    </source>
</evidence>
<evidence type="ECO:0000256" key="7">
    <source>
        <dbReference type="ARBA" id="ARBA00023136"/>
    </source>
</evidence>
<dbReference type="STRING" id="479431.Namu_1003"/>
<dbReference type="AlphaFoldDB" id="C8XBF0"/>
<feature type="transmembrane region" description="Helical" evidence="9">
    <location>
        <begin position="170"/>
        <end position="189"/>
    </location>
</feature>
<reference evidence="12" key="1">
    <citation type="submission" date="2009-09" db="EMBL/GenBank/DDBJ databases">
        <title>The complete genome of Nakamurella multipartita DSM 44233.</title>
        <authorList>
            <consortium name="US DOE Joint Genome Institute (JGI-PGF)"/>
            <person name="Lucas S."/>
            <person name="Copeland A."/>
            <person name="Lapidus A."/>
            <person name="Glavina del Rio T."/>
            <person name="Dalin E."/>
            <person name="Tice H."/>
            <person name="Bruce D."/>
            <person name="Goodwin L."/>
            <person name="Pitluck S."/>
            <person name="Kyrpides N."/>
            <person name="Mavromatis K."/>
            <person name="Ivanova N."/>
            <person name="Ovchinnikova G."/>
            <person name="Sims D."/>
            <person name="Meincke L."/>
            <person name="Brettin T."/>
            <person name="Detter J.C."/>
            <person name="Han C."/>
            <person name="Larimer F."/>
            <person name="Land M."/>
            <person name="Hauser L."/>
            <person name="Markowitz V."/>
            <person name="Cheng J.-F."/>
            <person name="Hugenholtz P."/>
            <person name="Woyke T."/>
            <person name="Wu D."/>
            <person name="Klenk H.-P."/>
            <person name="Eisen J.A."/>
        </authorList>
    </citation>
    <scope>NUCLEOTIDE SEQUENCE [LARGE SCALE GENOMIC DNA]</scope>
    <source>
        <strain evidence="12">ATCC 700099 / DSM 44233 / CIP 104796 / JCM 9543 / NBRC 105858 / Y-104</strain>
    </source>
</reference>
<dbReference type="GO" id="GO:0005886">
    <property type="term" value="C:plasma membrane"/>
    <property type="evidence" value="ECO:0007669"/>
    <property type="project" value="UniProtKB-SubCell"/>
</dbReference>
<dbReference type="InterPro" id="IPR004626">
    <property type="entry name" value="RarD"/>
</dbReference>
<feature type="transmembrane region" description="Helical" evidence="9">
    <location>
        <begin position="59"/>
        <end position="78"/>
    </location>
</feature>
<proteinExistence type="inferred from homology"/>
<feature type="transmembrane region" description="Helical" evidence="9">
    <location>
        <begin position="230"/>
        <end position="252"/>
    </location>
</feature>
<dbReference type="Pfam" id="PF00892">
    <property type="entry name" value="EamA"/>
    <property type="match status" value="1"/>
</dbReference>
<feature type="transmembrane region" description="Helical" evidence="9">
    <location>
        <begin position="285"/>
        <end position="303"/>
    </location>
</feature>
<protein>
    <submittedName>
        <fullName evidence="11">RarD protein, DMT superfamily transporter</fullName>
    </submittedName>
</protein>
<dbReference type="SUPFAM" id="SSF103481">
    <property type="entry name" value="Multidrug resistance efflux transporter EmrE"/>
    <property type="match status" value="2"/>
</dbReference>
<dbReference type="InParanoid" id="C8XBF0"/>
<dbReference type="PANTHER" id="PTHR22911:SF137">
    <property type="entry name" value="SOLUTE CARRIER FAMILY 35 MEMBER G2-RELATED"/>
    <property type="match status" value="1"/>
</dbReference>
<feature type="transmembrane region" description="Helical" evidence="9">
    <location>
        <begin position="29"/>
        <end position="47"/>
    </location>
</feature>
<sequence length="319" mass="34187">MPQESGLPAGSRSKAGVTPASTNAVPPRGLMFGLIAYGLWGMFPLYFPLLEPAGAIEILAHRMLWSLPISSIILTVVRGWRAIVTMPPRVWGLVVAAAILISVNWVIYIWAVNNGHVVEAALGYFINPLVSVVLGVLLFRERLRIPQWTAVGLGTGAVVVLAVAGGSFPWVALSLAFSFGFYGLVKKIIPLAPTASLTAEGLVQFVPALIYVVTITVAGTSTFASYGSGHVLLMASTGLVTCVPLLAFAAAAQALPLSILGLLQYLTPVLQFLLGVLWFHEPMPAYRWVGFVLVWSALIVFTVDAMRQARRTSVARRAH</sequence>
<feature type="transmembrane region" description="Helical" evidence="9">
    <location>
        <begin position="259"/>
        <end position="279"/>
    </location>
</feature>
<name>C8XBF0_NAKMY</name>
<dbReference type="PANTHER" id="PTHR22911">
    <property type="entry name" value="ACYL-MALONYL CONDENSING ENZYME-RELATED"/>
    <property type="match status" value="1"/>
</dbReference>
<keyword evidence="6 9" id="KW-1133">Transmembrane helix</keyword>